<feature type="transmembrane region" description="Helical" evidence="8">
    <location>
        <begin position="286"/>
        <end position="306"/>
    </location>
</feature>
<feature type="transmembrane region" description="Helical" evidence="8">
    <location>
        <begin position="253"/>
        <end position="274"/>
    </location>
</feature>
<dbReference type="STRING" id="86105.NF27_EY01540"/>
<dbReference type="Gene3D" id="1.20.1530.20">
    <property type="match status" value="1"/>
</dbReference>
<accession>A0A0C1QLW0</accession>
<dbReference type="OrthoDB" id="9810457at2"/>
<feature type="transmembrane region" description="Helical" evidence="8">
    <location>
        <begin position="218"/>
        <end position="238"/>
    </location>
</feature>
<reference evidence="9 10" key="1">
    <citation type="submission" date="2014-11" db="EMBL/GenBank/DDBJ databases">
        <title>A Rickettsiales Symbiont of Amoebae With Ancient Features.</title>
        <authorList>
            <person name="Schulz F."/>
            <person name="Martijn J."/>
            <person name="Wascher F."/>
            <person name="Kostanjsek R."/>
            <person name="Ettema T.J."/>
            <person name="Horn M."/>
        </authorList>
    </citation>
    <scope>NUCLEOTIDE SEQUENCE [LARGE SCALE GENOMIC DNA]</scope>
    <source>
        <strain evidence="9 10">UWC36</strain>
    </source>
</reference>
<feature type="transmembrane region" description="Helical" evidence="8">
    <location>
        <begin position="122"/>
        <end position="143"/>
    </location>
</feature>
<evidence type="ECO:0000256" key="5">
    <source>
        <dbReference type="ARBA" id="ARBA00022692"/>
    </source>
</evidence>
<keyword evidence="7 8" id="KW-0472">Membrane</keyword>
<dbReference type="GO" id="GO:0005886">
    <property type="term" value="C:plasma membrane"/>
    <property type="evidence" value="ECO:0007669"/>
    <property type="project" value="UniProtKB-SubCell"/>
</dbReference>
<evidence type="ECO:0000256" key="3">
    <source>
        <dbReference type="ARBA" id="ARBA00022448"/>
    </source>
</evidence>
<keyword evidence="6 8" id="KW-1133">Transmembrane helix</keyword>
<keyword evidence="10" id="KW-1185">Reference proteome</keyword>
<keyword evidence="5 8" id="KW-0812">Transmembrane</keyword>
<evidence type="ECO:0000313" key="9">
    <source>
        <dbReference type="EMBL" id="KIE05058.1"/>
    </source>
</evidence>
<comment type="subcellular location">
    <subcellularLocation>
        <location evidence="1">Cell membrane</location>
        <topology evidence="1">Multi-pass membrane protein</topology>
    </subcellularLocation>
</comment>
<gene>
    <name evidence="9" type="ORF">NF27_EY01540</name>
</gene>
<dbReference type="PANTHER" id="PTHR36838">
    <property type="entry name" value="AUXIN EFFLUX CARRIER FAMILY PROTEIN"/>
    <property type="match status" value="1"/>
</dbReference>
<evidence type="ECO:0000256" key="1">
    <source>
        <dbReference type="ARBA" id="ARBA00004651"/>
    </source>
</evidence>
<dbReference type="EMBL" id="JSWE01000124">
    <property type="protein sequence ID" value="KIE05058.1"/>
    <property type="molecule type" value="Genomic_DNA"/>
</dbReference>
<dbReference type="GO" id="GO:0055085">
    <property type="term" value="P:transmembrane transport"/>
    <property type="evidence" value="ECO:0007669"/>
    <property type="project" value="InterPro"/>
</dbReference>
<feature type="transmembrane region" description="Helical" evidence="8">
    <location>
        <begin position="61"/>
        <end position="82"/>
    </location>
</feature>
<organism evidence="9 10">
    <name type="scientific">Candidatus Jidaibacter acanthamoebae</name>
    <dbReference type="NCBI Taxonomy" id="86105"/>
    <lineage>
        <taxon>Bacteria</taxon>
        <taxon>Pseudomonadati</taxon>
        <taxon>Pseudomonadota</taxon>
        <taxon>Alphaproteobacteria</taxon>
        <taxon>Rickettsiales</taxon>
        <taxon>Candidatus Midichloriaceae</taxon>
        <taxon>Candidatus Jidaibacter</taxon>
    </lineage>
</organism>
<dbReference type="Proteomes" id="UP000031258">
    <property type="component" value="Unassembled WGS sequence"/>
</dbReference>
<evidence type="ECO:0000313" key="10">
    <source>
        <dbReference type="Proteomes" id="UP000031258"/>
    </source>
</evidence>
<sequence length="307" mass="34481">MQIFLSFCLKIWPLYIYIIMGYFGGRLFKIDRQSIASILFYFIVPLVFFNVALNVKIQPCYLFLPLICLILCVSLCFIYLYFAGKLWKDGKANLIAFAAGTGNTGYFGFPLALMLFDEHQVGIYMLGNIGFSLYDYTVGAYIITRGTYTKKQALHKVMRLPMIYAFILGLTLNYLGFKLPSEVSHFAQHLRGAYIVLGMMIIGLALANLEAYKIDYKFLACFLSAKFLAAPMIVLSIITLDQNVMHIFEGNEFIYKIMILLSIVPPAANTVVFATLNKCHPEQAAAAVLAGTVLGMVYVPAMVTWLI</sequence>
<feature type="transmembrane region" description="Helical" evidence="8">
    <location>
        <begin position="12"/>
        <end position="28"/>
    </location>
</feature>
<feature type="transmembrane region" description="Helical" evidence="8">
    <location>
        <begin position="35"/>
        <end position="55"/>
    </location>
</feature>
<dbReference type="InterPro" id="IPR038770">
    <property type="entry name" value="Na+/solute_symporter_sf"/>
</dbReference>
<feature type="transmembrane region" description="Helical" evidence="8">
    <location>
        <begin position="163"/>
        <end position="180"/>
    </location>
</feature>
<dbReference type="AlphaFoldDB" id="A0A0C1QLW0"/>
<feature type="transmembrane region" description="Helical" evidence="8">
    <location>
        <begin position="94"/>
        <end position="116"/>
    </location>
</feature>
<dbReference type="RefSeq" id="WP_039457157.1">
    <property type="nucleotide sequence ID" value="NZ_JSWE01000124.1"/>
</dbReference>
<name>A0A0C1QLW0_9RICK</name>
<keyword evidence="3" id="KW-0813">Transport</keyword>
<comment type="caution">
    <text evidence="9">The sequence shown here is derived from an EMBL/GenBank/DDBJ whole genome shotgun (WGS) entry which is preliminary data.</text>
</comment>
<feature type="transmembrane region" description="Helical" evidence="8">
    <location>
        <begin position="192"/>
        <end position="211"/>
    </location>
</feature>
<evidence type="ECO:0000256" key="4">
    <source>
        <dbReference type="ARBA" id="ARBA00022475"/>
    </source>
</evidence>
<dbReference type="Pfam" id="PF03547">
    <property type="entry name" value="Mem_trans"/>
    <property type="match status" value="1"/>
</dbReference>
<protein>
    <submittedName>
        <fullName evidence="9">Putative permease</fullName>
    </submittedName>
</protein>
<evidence type="ECO:0000256" key="6">
    <source>
        <dbReference type="ARBA" id="ARBA00022989"/>
    </source>
</evidence>
<keyword evidence="4" id="KW-1003">Cell membrane</keyword>
<evidence type="ECO:0000256" key="2">
    <source>
        <dbReference type="ARBA" id="ARBA00010145"/>
    </source>
</evidence>
<dbReference type="InterPro" id="IPR004776">
    <property type="entry name" value="Mem_transp_PIN-like"/>
</dbReference>
<evidence type="ECO:0000256" key="8">
    <source>
        <dbReference type="SAM" id="Phobius"/>
    </source>
</evidence>
<dbReference type="PANTHER" id="PTHR36838:SF1">
    <property type="entry name" value="SLR1864 PROTEIN"/>
    <property type="match status" value="1"/>
</dbReference>
<evidence type="ECO:0000256" key="7">
    <source>
        <dbReference type="ARBA" id="ARBA00023136"/>
    </source>
</evidence>
<proteinExistence type="inferred from homology"/>
<comment type="similarity">
    <text evidence="2">Belongs to the auxin efflux carrier (TC 2.A.69) family.</text>
</comment>